<evidence type="ECO:0000259" key="1">
    <source>
        <dbReference type="Pfam" id="PF21180"/>
    </source>
</evidence>
<dbReference type="InterPro" id="IPR034136">
    <property type="entry name" value="TOPRIM_Topo6A/Spo11"/>
</dbReference>
<dbReference type="PANTHER" id="PTHR10848:SF0">
    <property type="entry name" value="MEIOTIC RECOMBINATION PROTEIN SPO11"/>
    <property type="match status" value="1"/>
</dbReference>
<dbReference type="EMBL" id="OU015568">
    <property type="protein sequence ID" value="CAG5088877.1"/>
    <property type="molecule type" value="Genomic_DNA"/>
</dbReference>
<dbReference type="PRINTS" id="PR01550">
    <property type="entry name" value="TOP6AFAMILY"/>
</dbReference>
<evidence type="ECO:0000313" key="3">
    <source>
        <dbReference type="Proteomes" id="UP001158576"/>
    </source>
</evidence>
<reference evidence="2 3" key="1">
    <citation type="submission" date="2021-04" db="EMBL/GenBank/DDBJ databases">
        <authorList>
            <person name="Bliznina A."/>
        </authorList>
    </citation>
    <scope>NUCLEOTIDE SEQUENCE [LARGE SCALE GENOMIC DNA]</scope>
</reference>
<organism evidence="2 3">
    <name type="scientific">Oikopleura dioica</name>
    <name type="common">Tunicate</name>
    <dbReference type="NCBI Taxonomy" id="34765"/>
    <lineage>
        <taxon>Eukaryota</taxon>
        <taxon>Metazoa</taxon>
        <taxon>Chordata</taxon>
        <taxon>Tunicata</taxon>
        <taxon>Appendicularia</taxon>
        <taxon>Copelata</taxon>
        <taxon>Oikopleuridae</taxon>
        <taxon>Oikopleura</taxon>
    </lineage>
</organism>
<name>A0ABN7S1V8_OIKDI</name>
<dbReference type="Pfam" id="PF21180">
    <property type="entry name" value="TOP6A-Spo11_Toprim"/>
    <property type="match status" value="1"/>
</dbReference>
<dbReference type="PANTHER" id="PTHR10848">
    <property type="entry name" value="MEIOTIC RECOMBINATION PROTEIN SPO11"/>
    <property type="match status" value="1"/>
</dbReference>
<sequence>MPLKDELAYILSVARPELRLHQAAKGEAQGHLHLPGCNFASEQGGQIPPDISDINLNEVQLPQFVLVLEKFAIYQRLVEERFSATRDCLLVTGRGQPDRATRALLARLDQWNVPCFLLVDGDPCGLDIYLTYRVGSWQLVHEQDIIVRGLILAGIRPNQIKSRFNFPRDILATMGIQTIEEFNNDTMKQYWDIVMFYHELAVMEELEYKVELEALESIENGVYRGTYLSNFFIPEYVESRVIDHQRRVPVAALSQEQNQVVIEELPDDNYDLRLNDSAVGSSYSETQSLPERNPSQLSHFSGYYSQYSDSYHSQHYFK</sequence>
<evidence type="ECO:0000313" key="2">
    <source>
        <dbReference type="EMBL" id="CAG5088877.1"/>
    </source>
</evidence>
<keyword evidence="3" id="KW-1185">Reference proteome</keyword>
<dbReference type="SUPFAM" id="SSF56726">
    <property type="entry name" value="DNA topoisomerase IV, alpha subunit"/>
    <property type="match status" value="1"/>
</dbReference>
<dbReference type="CDD" id="cd00223">
    <property type="entry name" value="TOPRIM_TopoIIB_SPO"/>
    <property type="match status" value="1"/>
</dbReference>
<gene>
    <name evidence="2" type="ORF">OKIOD_LOCUS3557</name>
</gene>
<dbReference type="Proteomes" id="UP001158576">
    <property type="component" value="Chromosome PAR"/>
</dbReference>
<dbReference type="Gene3D" id="3.40.1360.10">
    <property type="match status" value="1"/>
</dbReference>
<protein>
    <submittedName>
        <fullName evidence="2">Oidioi.mRNA.OKI2018_I69.PAR.g11999.t1.cds</fullName>
    </submittedName>
</protein>
<feature type="domain" description="Topoisomerase 6 subunit A/Spo11 TOPRIM" evidence="1">
    <location>
        <begin position="64"/>
        <end position="230"/>
    </location>
</feature>
<accession>A0ABN7S1V8</accession>
<dbReference type="InterPro" id="IPR036078">
    <property type="entry name" value="Spo11/TopoVI_A_sf"/>
</dbReference>
<proteinExistence type="predicted"/>
<dbReference type="InterPro" id="IPR002815">
    <property type="entry name" value="Spo11/TopoVI_A"/>
</dbReference>